<dbReference type="EMBL" id="WQMT02000011">
    <property type="protein sequence ID" value="KAG9217515.1"/>
    <property type="molecule type" value="Genomic_DNA"/>
</dbReference>
<sequence length="677" mass="74170">MANTGKPPEIPAEFQIYNSYVEDPKWQRKFSIVWASFLGAAIFITLPSLVRLIRRRGFGMVFGSWLGGVREVGRRGGYKPVDDCPNGQRNESEEHHAASPRRSAVLNRIWSLMLLTPPGIELNVAQLTLIIGYIILVVVCIVTDAQLIENSNRAGFIAIAQLPPVFLFASKNSILSLLFGPGYGYEKLNFLHKWSARSLFLAAVLHGALWIRNHLEWNLPILGEQKETTGIAALGVLCVLVISSLRPLRRRWYQFFFIIHVLGFVSFFVTLCYHTIYASPWIFPPLAFYGFDILLRLFRYRIKDAELIPVGNQMTIVCLSSVSPPYSTHSRSLPQINIRDCTDGWLPGQHVRLRIFFSGRIFESHPLTIMNNPSLGDVAGKKNSSGAEEEDGQMMGGMVLGARVCGDWSRAVNEYALKEGERLRCISSANEKDASHSPTPLSPATPIPIQIMIDGPYGGCSIDLGEYESVLLVAGGSGATFSISMLDDIVKRCAGVRKGGEKTKRIEFVWCVKSFGSINWFAALLAPIAELAAASPGLDLHITIFVTCLCDPESVPDIPNMDVILERPDVYKLLEALITPPSSISSDGNGIEDGEVDVGVDVDVEARARPQSPHHHPNTTAKKPATLRWVGPGGGIGICASGPESLTREAANAVARLGLRKGKQVGGVGLHTELFAM</sequence>
<name>A0ACB7IID6_PLECO</name>
<protein>
    <submittedName>
        <fullName evidence="1">Uncharacterized protein</fullName>
    </submittedName>
</protein>
<dbReference type="Proteomes" id="UP000824881">
    <property type="component" value="Unassembled WGS sequence"/>
</dbReference>
<evidence type="ECO:0000313" key="1">
    <source>
        <dbReference type="EMBL" id="KAG9217515.1"/>
    </source>
</evidence>
<evidence type="ECO:0000313" key="2">
    <source>
        <dbReference type="Proteomes" id="UP000824881"/>
    </source>
</evidence>
<gene>
    <name evidence="1" type="ORF">CCMSSC00406_0008627</name>
</gene>
<accession>A0ACB7IID6</accession>
<organism evidence="1 2">
    <name type="scientific">Pleurotus cornucopiae</name>
    <name type="common">Cornucopia mushroom</name>
    <dbReference type="NCBI Taxonomy" id="5321"/>
    <lineage>
        <taxon>Eukaryota</taxon>
        <taxon>Fungi</taxon>
        <taxon>Dikarya</taxon>
        <taxon>Basidiomycota</taxon>
        <taxon>Agaricomycotina</taxon>
        <taxon>Agaricomycetes</taxon>
        <taxon>Agaricomycetidae</taxon>
        <taxon>Agaricales</taxon>
        <taxon>Pleurotineae</taxon>
        <taxon>Pleurotaceae</taxon>
        <taxon>Pleurotus</taxon>
    </lineage>
</organism>
<comment type="caution">
    <text evidence="1">The sequence shown here is derived from an EMBL/GenBank/DDBJ whole genome shotgun (WGS) entry which is preliminary data.</text>
</comment>
<keyword evidence="2" id="KW-1185">Reference proteome</keyword>
<proteinExistence type="predicted"/>
<reference evidence="1 2" key="1">
    <citation type="journal article" date="2021" name="Appl. Environ. Microbiol.">
        <title>Genetic linkage and physical mapping for an oyster mushroom Pleurotus cornucopiae and QTL analysis for the trait cap color.</title>
        <authorList>
            <person name="Zhang Y."/>
            <person name="Gao W."/>
            <person name="Sonnenberg A."/>
            <person name="Chen Q."/>
            <person name="Zhang J."/>
            <person name="Huang C."/>
        </authorList>
    </citation>
    <scope>NUCLEOTIDE SEQUENCE [LARGE SCALE GENOMIC DNA]</scope>
    <source>
        <strain evidence="1">CCMSSC00406</strain>
    </source>
</reference>